<dbReference type="PANTHER" id="PTHR30558">
    <property type="entry name" value="EXBD MEMBRANE COMPONENT OF PMF-DRIVEN MACROMOLECULE IMPORT SYSTEM"/>
    <property type="match status" value="1"/>
</dbReference>
<keyword evidence="13" id="KW-1185">Reference proteome</keyword>
<dbReference type="GO" id="GO:0051301">
    <property type="term" value="P:cell division"/>
    <property type="evidence" value="ECO:0007669"/>
    <property type="project" value="UniProtKB-KW"/>
</dbReference>
<protein>
    <submittedName>
        <fullName evidence="12">Protein TolR</fullName>
    </submittedName>
</protein>
<organism evidence="12 13">
    <name type="scientific">Psychrobacter frigidicola</name>
    <dbReference type="NCBI Taxonomy" id="45611"/>
    <lineage>
        <taxon>Bacteria</taxon>
        <taxon>Pseudomonadati</taxon>
        <taxon>Pseudomonadota</taxon>
        <taxon>Gammaproteobacteria</taxon>
        <taxon>Moraxellales</taxon>
        <taxon>Moraxellaceae</taxon>
        <taxon>Psychrobacter</taxon>
    </lineage>
</organism>
<dbReference type="PANTHER" id="PTHR30558:SF7">
    <property type="entry name" value="TOL-PAL SYSTEM PROTEIN TOLR"/>
    <property type="match status" value="1"/>
</dbReference>
<gene>
    <name evidence="12" type="primary">tolR</name>
    <name evidence="12" type="ORF">ES754_01805</name>
</gene>
<name>A0A5C7A2Y0_9GAMM</name>
<dbReference type="GO" id="GO:0022857">
    <property type="term" value="F:transmembrane transporter activity"/>
    <property type="evidence" value="ECO:0007669"/>
    <property type="project" value="InterPro"/>
</dbReference>
<keyword evidence="4" id="KW-0997">Cell inner membrane</keyword>
<keyword evidence="3" id="KW-1003">Cell membrane</keyword>
<accession>A0A5C7A2Y0</accession>
<evidence type="ECO:0000256" key="10">
    <source>
        <dbReference type="RuleBase" id="RU003879"/>
    </source>
</evidence>
<dbReference type="InterPro" id="IPR014168">
    <property type="entry name" value="Tol-Pal_TolR"/>
</dbReference>
<dbReference type="Gene3D" id="3.30.420.270">
    <property type="match status" value="1"/>
</dbReference>
<evidence type="ECO:0000256" key="2">
    <source>
        <dbReference type="ARBA" id="ARBA00005811"/>
    </source>
</evidence>
<keyword evidence="6 10" id="KW-0812">Transmembrane</keyword>
<keyword evidence="5" id="KW-0132">Cell division</keyword>
<dbReference type="AlphaFoldDB" id="A0A5C7A2Y0"/>
<dbReference type="InterPro" id="IPR003400">
    <property type="entry name" value="ExbD"/>
</dbReference>
<dbReference type="Proteomes" id="UP000321903">
    <property type="component" value="Unassembled WGS sequence"/>
</dbReference>
<dbReference type="EMBL" id="VORZ01000001">
    <property type="protein sequence ID" value="TXD97739.1"/>
    <property type="molecule type" value="Genomic_DNA"/>
</dbReference>
<dbReference type="GO" id="GO:0015031">
    <property type="term" value="P:protein transport"/>
    <property type="evidence" value="ECO:0007669"/>
    <property type="project" value="UniProtKB-KW"/>
</dbReference>
<keyword evidence="9" id="KW-0131">Cell cycle</keyword>
<keyword evidence="10" id="KW-0653">Protein transport</keyword>
<keyword evidence="10" id="KW-0813">Transport</keyword>
<comment type="similarity">
    <text evidence="2 10">Belongs to the ExbD/TolR family.</text>
</comment>
<sequence length="152" mass="16384">MKPSPYARKKIALNSDMNVVPYIDVMLVLLVIFMVTTPMMTTGVDVDLPKEQTNTLSQNQLPVIVSLTGSGEIFISYEDNVDVPISEPELIDTLSNLQAQGSADGLQPLQVMINADQNNQYGAIMGLMANLQQAGIQKVGLLTGAPLPTPKL</sequence>
<evidence type="ECO:0000256" key="4">
    <source>
        <dbReference type="ARBA" id="ARBA00022519"/>
    </source>
</evidence>
<dbReference type="Pfam" id="PF02472">
    <property type="entry name" value="ExbD"/>
    <property type="match status" value="1"/>
</dbReference>
<dbReference type="GO" id="GO:0005886">
    <property type="term" value="C:plasma membrane"/>
    <property type="evidence" value="ECO:0007669"/>
    <property type="project" value="UniProtKB-SubCell"/>
</dbReference>
<reference evidence="12 13" key="1">
    <citation type="submission" date="2019-08" db="EMBL/GenBank/DDBJ databases">
        <title>Genome sequence of Psychrobacter frigidicola ACAM304 (type strain).</title>
        <authorList>
            <person name="Bowman J.P."/>
        </authorList>
    </citation>
    <scope>NUCLEOTIDE SEQUENCE [LARGE SCALE GENOMIC DNA]</scope>
    <source>
        <strain evidence="12 13">ACAM 304</strain>
    </source>
</reference>
<evidence type="ECO:0000313" key="12">
    <source>
        <dbReference type="EMBL" id="TXD97739.1"/>
    </source>
</evidence>
<evidence type="ECO:0000256" key="5">
    <source>
        <dbReference type="ARBA" id="ARBA00022618"/>
    </source>
</evidence>
<evidence type="ECO:0000256" key="3">
    <source>
        <dbReference type="ARBA" id="ARBA00022475"/>
    </source>
</evidence>
<keyword evidence="8 11" id="KW-0472">Membrane</keyword>
<evidence type="ECO:0000313" key="13">
    <source>
        <dbReference type="Proteomes" id="UP000321903"/>
    </source>
</evidence>
<comment type="subcellular location">
    <subcellularLocation>
        <location evidence="1">Cell membrane</location>
        <topology evidence="1">Single-pass membrane protein</topology>
    </subcellularLocation>
    <subcellularLocation>
        <location evidence="10">Cell membrane</location>
        <topology evidence="10">Single-pass type II membrane protein</topology>
    </subcellularLocation>
</comment>
<proteinExistence type="inferred from homology"/>
<dbReference type="OrthoDB" id="9798629at2"/>
<evidence type="ECO:0000256" key="9">
    <source>
        <dbReference type="ARBA" id="ARBA00023306"/>
    </source>
</evidence>
<evidence type="ECO:0000256" key="7">
    <source>
        <dbReference type="ARBA" id="ARBA00022989"/>
    </source>
</evidence>
<evidence type="ECO:0000256" key="8">
    <source>
        <dbReference type="ARBA" id="ARBA00023136"/>
    </source>
</evidence>
<evidence type="ECO:0000256" key="11">
    <source>
        <dbReference type="SAM" id="Phobius"/>
    </source>
</evidence>
<comment type="caution">
    <text evidence="12">The sequence shown here is derived from an EMBL/GenBank/DDBJ whole genome shotgun (WGS) entry which is preliminary data.</text>
</comment>
<evidence type="ECO:0000256" key="6">
    <source>
        <dbReference type="ARBA" id="ARBA00022692"/>
    </source>
</evidence>
<evidence type="ECO:0000256" key="1">
    <source>
        <dbReference type="ARBA" id="ARBA00004162"/>
    </source>
</evidence>
<feature type="transmembrane region" description="Helical" evidence="11">
    <location>
        <begin position="21"/>
        <end position="40"/>
    </location>
</feature>
<dbReference type="RefSeq" id="WP_147221526.1">
    <property type="nucleotide sequence ID" value="NZ_CAJGYY010000001.1"/>
</dbReference>
<keyword evidence="7 11" id="KW-1133">Transmembrane helix</keyword>
<dbReference type="NCBIfam" id="TIGR02801">
    <property type="entry name" value="tolR"/>
    <property type="match status" value="1"/>
</dbReference>